<evidence type="ECO:0000313" key="2">
    <source>
        <dbReference type="Proteomes" id="UP001148737"/>
    </source>
</evidence>
<gene>
    <name evidence="1" type="ORF">NLG97_g11196</name>
</gene>
<sequence length="279" mass="30648">MYMALFAGGRFIRATLESTGDEFWQTPLAPIKPTMQPCIPTPDFQDGINEDAPTHNDSHKCHPLPLSFFHFDTPQDGEDLKVEFKRRLRICEAALEPDEVRDIVQEATNIFEHMTSIVQQLETICEDDPSDSDAATTPGDYLHLMPLLSRLRNSVAVAKERHAKSSPRTSSSEGDSAGTVIRRRNHRSSASSESRTSGSVISEHPPVPAVTGVELCPAAAVRSVRFNSALALPQQTDDRKWAGRREQLRTADLTSCVLAALLGIVAMGVILVSRRGSMT</sequence>
<protein>
    <submittedName>
        <fullName evidence="1">Uncharacterized protein</fullName>
    </submittedName>
</protein>
<comment type="caution">
    <text evidence="1">The sequence shown here is derived from an EMBL/GenBank/DDBJ whole genome shotgun (WGS) entry which is preliminary data.</text>
</comment>
<name>A0ACC1QE70_9HYPO</name>
<dbReference type="Proteomes" id="UP001148737">
    <property type="component" value="Unassembled WGS sequence"/>
</dbReference>
<evidence type="ECO:0000313" key="1">
    <source>
        <dbReference type="EMBL" id="KAJ3472201.1"/>
    </source>
</evidence>
<reference evidence="1" key="1">
    <citation type="submission" date="2022-07" db="EMBL/GenBank/DDBJ databases">
        <title>Genome Sequence of Lecanicillium saksenae.</title>
        <authorList>
            <person name="Buettner E."/>
        </authorList>
    </citation>
    <scope>NUCLEOTIDE SEQUENCE</scope>
    <source>
        <strain evidence="1">VT-O1</strain>
    </source>
</reference>
<dbReference type="EMBL" id="JANAKD010003364">
    <property type="protein sequence ID" value="KAJ3472201.1"/>
    <property type="molecule type" value="Genomic_DNA"/>
</dbReference>
<organism evidence="1 2">
    <name type="scientific">Lecanicillium saksenae</name>
    <dbReference type="NCBI Taxonomy" id="468837"/>
    <lineage>
        <taxon>Eukaryota</taxon>
        <taxon>Fungi</taxon>
        <taxon>Dikarya</taxon>
        <taxon>Ascomycota</taxon>
        <taxon>Pezizomycotina</taxon>
        <taxon>Sordariomycetes</taxon>
        <taxon>Hypocreomycetidae</taxon>
        <taxon>Hypocreales</taxon>
        <taxon>Cordycipitaceae</taxon>
        <taxon>Lecanicillium</taxon>
    </lineage>
</organism>
<proteinExistence type="predicted"/>
<keyword evidence="2" id="KW-1185">Reference proteome</keyword>
<accession>A0ACC1QE70</accession>